<protein>
    <submittedName>
        <fullName evidence="2">SNF-related serine/threonine-protein kinase</fullName>
    </submittedName>
</protein>
<dbReference type="GO" id="GO:0005524">
    <property type="term" value="F:ATP binding"/>
    <property type="evidence" value="ECO:0007669"/>
    <property type="project" value="InterPro"/>
</dbReference>
<dbReference type="GO" id="GO:0005737">
    <property type="term" value="C:cytoplasm"/>
    <property type="evidence" value="ECO:0007669"/>
    <property type="project" value="TreeGrafter"/>
</dbReference>
<dbReference type="EMBL" id="LSSM01006942">
    <property type="protein sequence ID" value="OMJ09711.1"/>
    <property type="molecule type" value="Genomic_DNA"/>
</dbReference>
<dbReference type="InterPro" id="IPR011009">
    <property type="entry name" value="Kinase-like_dom_sf"/>
</dbReference>
<comment type="caution">
    <text evidence="2">The sequence shown here is derived from an EMBL/GenBank/DDBJ whole genome shotgun (WGS) entry which is preliminary data.</text>
</comment>
<dbReference type="CDD" id="cd00180">
    <property type="entry name" value="PKc"/>
    <property type="match status" value="1"/>
</dbReference>
<sequence length="541" mass="60084">MDTQTSSDIISSNNTVEIPALSICSPKYDSLSTFSATDSITSCSYQDLVESSLPKISQQISNNSSIFGESLVPTSKGALSRSSPNNNSLIKDNNFNNSYIKVNDPDSSILGKGKISNVYHGYIYTNPSINNSQKNNNYFNVALKVINSGDEDAFEAGIIEACILNYIFNICKTDVSRSIAKFFGVAISIDAPFNAELQNSNDSQTQYYQLKTGTDIITELYSKKHDNWAIVLELYDNKNTWDWLESHPESMGQELFNRWSSQLSYSLSGLHSIGIIHNDIKPQNILVSSNLNAYLCDFSSSICSKDLCSYFENLYGFQISDFLAYADLAGTIAYSAPETLSSGFNPFSQTPGNIGISDIFSLGVTLFCLFITGRNPYFNVKSNLELMILAKKGTFYSWELARPVKTLKRSATITNLLSIPPTQNKDDPTPLPNFSFTRNNTITSRHHTFKAIEPFSNSFNSCTNPPSLETNSPTSKKSSRYITNNTFSIDQTQTSQFDESPLLPNNKDLSNFLNGEPITDHAENSLKNSLIVDISSRNNFF</sequence>
<reference evidence="3" key="1">
    <citation type="submission" date="2017-01" db="EMBL/GenBank/DDBJ databases">
        <authorList>
            <person name="Wang Y."/>
            <person name="White M."/>
            <person name="Kvist S."/>
            <person name="Moncalvo J.-M."/>
        </authorList>
    </citation>
    <scope>NUCLEOTIDE SEQUENCE [LARGE SCALE GENOMIC DNA]</scope>
    <source>
        <strain evidence="3">ID-206-W2</strain>
    </source>
</reference>
<dbReference type="Pfam" id="PF00069">
    <property type="entry name" value="Pkinase"/>
    <property type="match status" value="1"/>
</dbReference>
<dbReference type="GO" id="GO:0004674">
    <property type="term" value="F:protein serine/threonine kinase activity"/>
    <property type="evidence" value="ECO:0007669"/>
    <property type="project" value="TreeGrafter"/>
</dbReference>
<accession>A0A1R1X504</accession>
<dbReference type="OrthoDB" id="4062651at2759"/>
<dbReference type="GO" id="GO:0044773">
    <property type="term" value="P:mitotic DNA damage checkpoint signaling"/>
    <property type="evidence" value="ECO:0007669"/>
    <property type="project" value="TreeGrafter"/>
</dbReference>
<dbReference type="SUPFAM" id="SSF56112">
    <property type="entry name" value="Protein kinase-like (PK-like)"/>
    <property type="match status" value="1"/>
</dbReference>
<organism evidence="2 3">
    <name type="scientific">Smittium culicis</name>
    <dbReference type="NCBI Taxonomy" id="133412"/>
    <lineage>
        <taxon>Eukaryota</taxon>
        <taxon>Fungi</taxon>
        <taxon>Fungi incertae sedis</taxon>
        <taxon>Zoopagomycota</taxon>
        <taxon>Kickxellomycotina</taxon>
        <taxon>Harpellomycetes</taxon>
        <taxon>Harpellales</taxon>
        <taxon>Legeriomycetaceae</taxon>
        <taxon>Smittium</taxon>
    </lineage>
</organism>
<evidence type="ECO:0000259" key="1">
    <source>
        <dbReference type="PROSITE" id="PS50011"/>
    </source>
</evidence>
<keyword evidence="2" id="KW-0418">Kinase</keyword>
<dbReference type="PROSITE" id="PS00108">
    <property type="entry name" value="PROTEIN_KINASE_ST"/>
    <property type="match status" value="1"/>
</dbReference>
<dbReference type="PROSITE" id="PS50011">
    <property type="entry name" value="PROTEIN_KINASE_DOM"/>
    <property type="match status" value="1"/>
</dbReference>
<proteinExistence type="predicted"/>
<evidence type="ECO:0000313" key="2">
    <source>
        <dbReference type="EMBL" id="OMJ09711.1"/>
    </source>
</evidence>
<dbReference type="Gene3D" id="1.10.510.10">
    <property type="entry name" value="Transferase(Phosphotransferase) domain 1"/>
    <property type="match status" value="1"/>
</dbReference>
<dbReference type="Proteomes" id="UP000187429">
    <property type="component" value="Unassembled WGS sequence"/>
</dbReference>
<dbReference type="InterPro" id="IPR000719">
    <property type="entry name" value="Prot_kinase_dom"/>
</dbReference>
<evidence type="ECO:0000313" key="3">
    <source>
        <dbReference type="Proteomes" id="UP000187429"/>
    </source>
</evidence>
<keyword evidence="2" id="KW-0808">Transferase</keyword>
<dbReference type="SMART" id="SM00220">
    <property type="entry name" value="S_TKc"/>
    <property type="match status" value="1"/>
</dbReference>
<dbReference type="PANTHER" id="PTHR44167:SF18">
    <property type="entry name" value="PROTEIN KINASE DOMAIN-CONTAINING PROTEIN"/>
    <property type="match status" value="1"/>
</dbReference>
<dbReference type="GO" id="GO:0005634">
    <property type="term" value="C:nucleus"/>
    <property type="evidence" value="ECO:0007669"/>
    <property type="project" value="TreeGrafter"/>
</dbReference>
<dbReference type="InterPro" id="IPR008271">
    <property type="entry name" value="Ser/Thr_kinase_AS"/>
</dbReference>
<keyword evidence="3" id="KW-1185">Reference proteome</keyword>
<dbReference type="PANTHER" id="PTHR44167">
    <property type="entry name" value="OVARIAN-SPECIFIC SERINE/THREONINE-PROTEIN KINASE LOK-RELATED"/>
    <property type="match status" value="1"/>
</dbReference>
<gene>
    <name evidence="2" type="ORF">AYI69_g10541</name>
</gene>
<name>A0A1R1X504_9FUNG</name>
<dbReference type="AlphaFoldDB" id="A0A1R1X504"/>
<feature type="domain" description="Protein kinase" evidence="1">
    <location>
        <begin position="104"/>
        <end position="541"/>
    </location>
</feature>